<gene>
    <name evidence="1" type="ORF">SAMN05421507_102698</name>
</gene>
<accession>A0A1H0JZY6</accession>
<sequence length="72" mass="8101">MSEFVWWVSPHDGESHAIPRSQAEAGANDGTVDTECDKVLLIEHAQHCSNGKFCQKCLVKVGQRVIDRSWYV</sequence>
<dbReference type="AlphaFoldDB" id="A0A1H0JZY6"/>
<protein>
    <submittedName>
        <fullName evidence="1">Uncharacterized protein</fullName>
    </submittedName>
</protein>
<dbReference type="Proteomes" id="UP000199691">
    <property type="component" value="Unassembled WGS sequence"/>
</dbReference>
<dbReference type="STRING" id="641025.SAMN05421507_102698"/>
<organism evidence="1 2">
    <name type="scientific">Lentzea jiangxiensis</name>
    <dbReference type="NCBI Taxonomy" id="641025"/>
    <lineage>
        <taxon>Bacteria</taxon>
        <taxon>Bacillati</taxon>
        <taxon>Actinomycetota</taxon>
        <taxon>Actinomycetes</taxon>
        <taxon>Pseudonocardiales</taxon>
        <taxon>Pseudonocardiaceae</taxon>
        <taxon>Lentzea</taxon>
    </lineage>
</organism>
<proteinExistence type="predicted"/>
<evidence type="ECO:0000313" key="2">
    <source>
        <dbReference type="Proteomes" id="UP000199691"/>
    </source>
</evidence>
<dbReference type="EMBL" id="FNIX01000002">
    <property type="protein sequence ID" value="SDO49052.1"/>
    <property type="molecule type" value="Genomic_DNA"/>
</dbReference>
<reference evidence="2" key="1">
    <citation type="submission" date="2016-10" db="EMBL/GenBank/DDBJ databases">
        <authorList>
            <person name="Varghese N."/>
            <person name="Submissions S."/>
        </authorList>
    </citation>
    <scope>NUCLEOTIDE SEQUENCE [LARGE SCALE GENOMIC DNA]</scope>
    <source>
        <strain evidence="2">CGMCC 4.6609</strain>
    </source>
</reference>
<keyword evidence="2" id="KW-1185">Reference proteome</keyword>
<dbReference type="RefSeq" id="WP_143022595.1">
    <property type="nucleotide sequence ID" value="NZ_FNIX01000002.1"/>
</dbReference>
<evidence type="ECO:0000313" key="1">
    <source>
        <dbReference type="EMBL" id="SDO49052.1"/>
    </source>
</evidence>
<name>A0A1H0JZY6_9PSEU</name>